<organism evidence="2 3">
    <name type="scientific">Woeseia oceani</name>
    <dbReference type="NCBI Taxonomy" id="1548547"/>
    <lineage>
        <taxon>Bacteria</taxon>
        <taxon>Pseudomonadati</taxon>
        <taxon>Pseudomonadota</taxon>
        <taxon>Gammaproteobacteria</taxon>
        <taxon>Woeseiales</taxon>
        <taxon>Woeseiaceae</taxon>
        <taxon>Woeseia</taxon>
    </lineage>
</organism>
<evidence type="ECO:0000313" key="2">
    <source>
        <dbReference type="EMBL" id="ANO50829.1"/>
    </source>
</evidence>
<evidence type="ECO:0000256" key="1">
    <source>
        <dbReference type="SAM" id="Phobius"/>
    </source>
</evidence>
<keyword evidence="3" id="KW-1185">Reference proteome</keyword>
<gene>
    <name evidence="2" type="ORF">BA177_06070</name>
</gene>
<evidence type="ECO:0000313" key="3">
    <source>
        <dbReference type="Proteomes" id="UP000092695"/>
    </source>
</evidence>
<dbReference type="KEGG" id="woc:BA177_06070"/>
<accession>A0A193LEM1</accession>
<dbReference type="EMBL" id="CP016268">
    <property type="protein sequence ID" value="ANO50829.1"/>
    <property type="molecule type" value="Genomic_DNA"/>
</dbReference>
<sequence>MQMNYKKRSMADYLMLQQSWVYAILIVAGLGLAAIKMSSYSTFSRVSVEGVEAVGLVTNKSEQRSGRDNKGKTYRLSYSFETADGSYIQGIQSVTEAFFDAQAVDGEIAVLYLPSDPQTNFVEPSKLTKGFWVAVFASIGLILGGIAGGFFAVSRARECISLRETGEVRTATVTSHEIEGQKKEKGHMVWRDESGDEGRSLVSPLEKLLPVGASITVFADRQGHLKSVWEGDIGSR</sequence>
<feature type="transmembrane region" description="Helical" evidence="1">
    <location>
        <begin position="131"/>
        <end position="153"/>
    </location>
</feature>
<dbReference type="Proteomes" id="UP000092695">
    <property type="component" value="Chromosome"/>
</dbReference>
<dbReference type="AlphaFoldDB" id="A0A193LEM1"/>
<evidence type="ECO:0008006" key="4">
    <source>
        <dbReference type="Google" id="ProtNLM"/>
    </source>
</evidence>
<reference evidence="2 3" key="1">
    <citation type="submission" date="2016-06" db="EMBL/GenBank/DDBJ databases">
        <title>Complete genome sequence of a deep-branching marine Gamma Proteobacterium Woeseia oceani type strain XK5.</title>
        <authorList>
            <person name="Mu D."/>
            <person name="Du Z."/>
        </authorList>
    </citation>
    <scope>NUCLEOTIDE SEQUENCE [LARGE SCALE GENOMIC DNA]</scope>
    <source>
        <strain evidence="2 3">XK5</strain>
    </source>
</reference>
<feature type="transmembrane region" description="Helical" evidence="1">
    <location>
        <begin position="20"/>
        <end position="38"/>
    </location>
</feature>
<keyword evidence="1" id="KW-0472">Membrane</keyword>
<keyword evidence="1" id="KW-1133">Transmembrane helix</keyword>
<protein>
    <recommendedName>
        <fullName evidence="4">DUF3592 domain-containing protein</fullName>
    </recommendedName>
</protein>
<proteinExistence type="predicted"/>
<name>A0A193LEM1_9GAMM</name>
<keyword evidence="1" id="KW-0812">Transmembrane</keyword>